<sequence>MFNNRVLLFFRITTQQNLRVPAELLSSQKYPQATSFSH</sequence>
<name>B9M9J8_GEODF</name>
<evidence type="ECO:0000313" key="2">
    <source>
        <dbReference type="Proteomes" id="UP000007721"/>
    </source>
</evidence>
<gene>
    <name evidence="1" type="ordered locus">Geob_2216</name>
</gene>
<dbReference type="KEGG" id="geo:Geob_2216"/>
<dbReference type="EMBL" id="CP001390">
    <property type="protein sequence ID" value="ACM20570.1"/>
    <property type="molecule type" value="Genomic_DNA"/>
</dbReference>
<proteinExistence type="predicted"/>
<accession>B9M9J8</accession>
<organism evidence="1 2">
    <name type="scientific">Geotalea daltonii (strain DSM 22248 / JCM 15807 / FRC-32)</name>
    <name type="common">Geobacter daltonii</name>
    <dbReference type="NCBI Taxonomy" id="316067"/>
    <lineage>
        <taxon>Bacteria</taxon>
        <taxon>Pseudomonadati</taxon>
        <taxon>Thermodesulfobacteriota</taxon>
        <taxon>Desulfuromonadia</taxon>
        <taxon>Geobacterales</taxon>
        <taxon>Geobacteraceae</taxon>
        <taxon>Geotalea</taxon>
    </lineage>
</organism>
<dbReference type="Proteomes" id="UP000007721">
    <property type="component" value="Chromosome"/>
</dbReference>
<reference evidence="1 2" key="1">
    <citation type="submission" date="2009-01" db="EMBL/GenBank/DDBJ databases">
        <title>Complete sequence of Geobacter sp. FRC-32.</title>
        <authorList>
            <consortium name="US DOE Joint Genome Institute"/>
            <person name="Lucas S."/>
            <person name="Copeland A."/>
            <person name="Lapidus A."/>
            <person name="Glavina del Rio T."/>
            <person name="Dalin E."/>
            <person name="Tice H."/>
            <person name="Bruce D."/>
            <person name="Goodwin L."/>
            <person name="Pitluck S."/>
            <person name="Saunders E."/>
            <person name="Brettin T."/>
            <person name="Detter J.C."/>
            <person name="Han C."/>
            <person name="Larimer F."/>
            <person name="Land M."/>
            <person name="Hauser L."/>
            <person name="Kyrpides N."/>
            <person name="Ovchinnikova G."/>
            <person name="Kostka J."/>
            <person name="Richardson P."/>
        </authorList>
    </citation>
    <scope>NUCLEOTIDE SEQUENCE [LARGE SCALE GENOMIC DNA]</scope>
    <source>
        <strain evidence="2">DSM 22248 / JCM 15807 / FRC-32</strain>
    </source>
</reference>
<keyword evidence="2" id="KW-1185">Reference proteome</keyword>
<evidence type="ECO:0000313" key="1">
    <source>
        <dbReference type="EMBL" id="ACM20570.1"/>
    </source>
</evidence>
<protein>
    <submittedName>
        <fullName evidence="1">Uncharacterized protein</fullName>
    </submittedName>
</protein>
<dbReference type="HOGENOM" id="CLU_3328304_0_0_7"/>
<dbReference type="AlphaFoldDB" id="B9M9J8"/>